<dbReference type="Proteomes" id="UP001333110">
    <property type="component" value="Unassembled WGS sequence"/>
</dbReference>
<dbReference type="PANTHER" id="PTHR46106">
    <property type="entry name" value="IA-2 PROTEIN TYROSINE PHOSPHATASE, ISOFORM C"/>
    <property type="match status" value="1"/>
</dbReference>
<evidence type="ECO:0000256" key="1">
    <source>
        <dbReference type="SAM" id="MobiDB-lite"/>
    </source>
</evidence>
<evidence type="ECO:0000313" key="4">
    <source>
        <dbReference type="Proteomes" id="UP001333110"/>
    </source>
</evidence>
<feature type="region of interest" description="Disordered" evidence="1">
    <location>
        <begin position="270"/>
        <end position="290"/>
    </location>
</feature>
<reference evidence="3 4" key="1">
    <citation type="journal article" date="2023" name="J. Hered.">
        <title>Chromosome-level genome of the wood stork (Mycteria americana) provides insight into avian chromosome evolution.</title>
        <authorList>
            <person name="Flamio R. Jr."/>
            <person name="Ramstad K.M."/>
        </authorList>
    </citation>
    <scope>NUCLEOTIDE SEQUENCE [LARGE SCALE GENOMIC DNA]</scope>
    <source>
        <strain evidence="3">JAX WOST 10</strain>
    </source>
</reference>
<keyword evidence="2" id="KW-0472">Membrane</keyword>
<dbReference type="Gene3D" id="3.90.190.10">
    <property type="entry name" value="Protein tyrosine phosphatase superfamily"/>
    <property type="match status" value="1"/>
</dbReference>
<dbReference type="GO" id="GO:0030141">
    <property type="term" value="C:secretory granule"/>
    <property type="evidence" value="ECO:0007669"/>
    <property type="project" value="InterPro"/>
</dbReference>
<organism evidence="3 4">
    <name type="scientific">Mycteria americana</name>
    <name type="common">Wood stork</name>
    <dbReference type="NCBI Taxonomy" id="33587"/>
    <lineage>
        <taxon>Eukaryota</taxon>
        <taxon>Metazoa</taxon>
        <taxon>Chordata</taxon>
        <taxon>Craniata</taxon>
        <taxon>Vertebrata</taxon>
        <taxon>Euteleostomi</taxon>
        <taxon>Archelosauria</taxon>
        <taxon>Archosauria</taxon>
        <taxon>Dinosauria</taxon>
        <taxon>Saurischia</taxon>
        <taxon>Theropoda</taxon>
        <taxon>Coelurosauria</taxon>
        <taxon>Aves</taxon>
        <taxon>Neognathae</taxon>
        <taxon>Neoaves</taxon>
        <taxon>Aequornithes</taxon>
        <taxon>Ciconiiformes</taxon>
        <taxon>Ciconiidae</taxon>
        <taxon>Mycteria</taxon>
    </lineage>
</organism>
<sequence length="553" mass="60290">MSAVLALPARSPPSLAESSRCRVFPPTGCPPPPRCSALLRHRATQALPLSPPLQKSHVPPLPQRGEEAESAKFLLLTLLSLAGIAGVLAASGVAYCLRHRAHHRLKEKLSALGTDAGSDAPAAYQVQTLWSFWILELRSVHPAQRSHTVGSERGEEWGMQCRFLSPSLCGQGRCAVLGSVLAEQVHVLPKASEVSASGISSPSCTGCCCFAELCSGSISEISEVADLALQNLSPTSLDKYELYRELCRQRMAVKTSDRPEPLHASRINSVSSQFSDGPIPSPSARSSTSSWCEEPVQSNMDISTGHMILSYMEDHLKNKNRLEKEWEALCAYQAEPNATTIAQQEENVQKNRSRAVAKQPQFPQLLLIRLVLQTLHQLRCASLGTLQHLNVSLVARGPKLNTVFEVWPHQCRVQVDNHFPSPAGHTVSDTSQDAIGFLGHLGTLLAHIQSAIDQYSQVLFRWAAFQPLFPKPVALHGVVVTQGQDPALGLVEPHTTGLSPSTQPVQIPLQSLPTLNQINSPAQLGVVCKLTEEALDPFIQIIDKDIKQNWLQY</sequence>
<dbReference type="AlphaFoldDB" id="A0AAN7RZ83"/>
<dbReference type="EMBL" id="JAUNZN010000002">
    <property type="protein sequence ID" value="KAK4826384.1"/>
    <property type="molecule type" value="Genomic_DNA"/>
</dbReference>
<dbReference type="InterPro" id="IPR029021">
    <property type="entry name" value="Prot-tyrosine_phosphatase-like"/>
</dbReference>
<protein>
    <submittedName>
        <fullName evidence="3">Uncharacterized protein</fullName>
    </submittedName>
</protein>
<evidence type="ECO:0000256" key="2">
    <source>
        <dbReference type="SAM" id="Phobius"/>
    </source>
</evidence>
<gene>
    <name evidence="3" type="ORF">QYF61_008055</name>
</gene>
<dbReference type="GO" id="GO:0035773">
    <property type="term" value="P:insulin secretion involved in cellular response to glucose stimulus"/>
    <property type="evidence" value="ECO:0007669"/>
    <property type="project" value="TreeGrafter"/>
</dbReference>
<evidence type="ECO:0000313" key="3">
    <source>
        <dbReference type="EMBL" id="KAK4826384.1"/>
    </source>
</evidence>
<keyword evidence="2" id="KW-1133">Transmembrane helix</keyword>
<dbReference type="GO" id="GO:0051046">
    <property type="term" value="P:regulation of secretion"/>
    <property type="evidence" value="ECO:0007669"/>
    <property type="project" value="TreeGrafter"/>
</dbReference>
<dbReference type="GO" id="GO:0045202">
    <property type="term" value="C:synapse"/>
    <property type="evidence" value="ECO:0007669"/>
    <property type="project" value="TreeGrafter"/>
</dbReference>
<dbReference type="InterPro" id="IPR033522">
    <property type="entry name" value="IA-2/IA-2_beta"/>
</dbReference>
<dbReference type="PANTHER" id="PTHR46106:SF5">
    <property type="entry name" value="RECEPTOR-TYPE TYROSINE-PROTEIN PHOSPHATASE N2"/>
    <property type="match status" value="1"/>
</dbReference>
<proteinExistence type="predicted"/>
<feature type="transmembrane region" description="Helical" evidence="2">
    <location>
        <begin position="73"/>
        <end position="97"/>
    </location>
</feature>
<dbReference type="SUPFAM" id="SSF52799">
    <property type="entry name" value="(Phosphotyrosine protein) phosphatases II"/>
    <property type="match status" value="1"/>
</dbReference>
<keyword evidence="2" id="KW-0812">Transmembrane</keyword>
<keyword evidence="4" id="KW-1185">Reference proteome</keyword>
<comment type="caution">
    <text evidence="3">The sequence shown here is derived from an EMBL/GenBank/DDBJ whole genome shotgun (WGS) entry which is preliminary data.</text>
</comment>
<name>A0AAN7RZ83_MYCAM</name>
<accession>A0AAN7RZ83</accession>